<gene>
    <name evidence="1" type="ORF">HPB49_019251</name>
</gene>
<proteinExistence type="predicted"/>
<reference evidence="1" key="1">
    <citation type="submission" date="2020-05" db="EMBL/GenBank/DDBJ databases">
        <title>Large-scale comparative analyses of tick genomes elucidate their genetic diversity and vector capacities.</title>
        <authorList>
            <person name="Jia N."/>
            <person name="Wang J."/>
            <person name="Shi W."/>
            <person name="Du L."/>
            <person name="Sun Y."/>
            <person name="Zhan W."/>
            <person name="Jiang J."/>
            <person name="Wang Q."/>
            <person name="Zhang B."/>
            <person name="Ji P."/>
            <person name="Sakyi L.B."/>
            <person name="Cui X."/>
            <person name="Yuan T."/>
            <person name="Jiang B."/>
            <person name="Yang W."/>
            <person name="Lam T.T.-Y."/>
            <person name="Chang Q."/>
            <person name="Ding S."/>
            <person name="Wang X."/>
            <person name="Zhu J."/>
            <person name="Ruan X."/>
            <person name="Zhao L."/>
            <person name="Wei J."/>
            <person name="Que T."/>
            <person name="Du C."/>
            <person name="Cheng J."/>
            <person name="Dai P."/>
            <person name="Han X."/>
            <person name="Huang E."/>
            <person name="Gao Y."/>
            <person name="Liu J."/>
            <person name="Shao H."/>
            <person name="Ye R."/>
            <person name="Li L."/>
            <person name="Wei W."/>
            <person name="Wang X."/>
            <person name="Wang C."/>
            <person name="Yang T."/>
            <person name="Huo Q."/>
            <person name="Li W."/>
            <person name="Guo W."/>
            <person name="Chen H."/>
            <person name="Zhou L."/>
            <person name="Ni X."/>
            <person name="Tian J."/>
            <person name="Zhou Y."/>
            <person name="Sheng Y."/>
            <person name="Liu T."/>
            <person name="Pan Y."/>
            <person name="Xia L."/>
            <person name="Li J."/>
            <person name="Zhao F."/>
            <person name="Cao W."/>
        </authorList>
    </citation>
    <scope>NUCLEOTIDE SEQUENCE</scope>
    <source>
        <strain evidence="1">Dsil-2018</strain>
    </source>
</reference>
<dbReference type="Proteomes" id="UP000821865">
    <property type="component" value="Chromosome 11"/>
</dbReference>
<evidence type="ECO:0000313" key="2">
    <source>
        <dbReference type="Proteomes" id="UP000821865"/>
    </source>
</evidence>
<dbReference type="EMBL" id="CM023480">
    <property type="protein sequence ID" value="KAH7971131.1"/>
    <property type="molecule type" value="Genomic_DNA"/>
</dbReference>
<sequence length="310" mass="32236">MSPRTFSVCTPLAFSLIVILLLIDPANSWGAKKVKLKDVEVLTLRDGQYTTGRRSSPVPQLKCLGGSAGCQNPPAVVQCYNRGSDGYSTQWECKADMSQSQKFGAVEVTCEGYDYADDDYILAGSCGLEYRLERTGYGPGSSWEHSAYTGSSKSGSTFQTILFLGVAAFIIFVIYKSCLAPEQLNDAPPGYDDDPPPDYPGTPRRGFFGGGGGGGGMPPPPGFRPPYQTGAGCGAAPGSPGGGLGGGGFWTGAATGGLLGYLMGNRNNAGYRTAYGYPREGTFGSSSSFGGPSTSSGTHSSSGFGGTRRR</sequence>
<protein>
    <submittedName>
        <fullName evidence="1">Uncharacterized protein</fullName>
    </submittedName>
</protein>
<comment type="caution">
    <text evidence="1">The sequence shown here is derived from an EMBL/GenBank/DDBJ whole genome shotgun (WGS) entry which is preliminary data.</text>
</comment>
<evidence type="ECO:0000313" key="1">
    <source>
        <dbReference type="EMBL" id="KAH7971131.1"/>
    </source>
</evidence>
<accession>A0ACB8DKN7</accession>
<keyword evidence="2" id="KW-1185">Reference proteome</keyword>
<name>A0ACB8DKN7_DERSI</name>
<organism evidence="1 2">
    <name type="scientific">Dermacentor silvarum</name>
    <name type="common">Tick</name>
    <dbReference type="NCBI Taxonomy" id="543639"/>
    <lineage>
        <taxon>Eukaryota</taxon>
        <taxon>Metazoa</taxon>
        <taxon>Ecdysozoa</taxon>
        <taxon>Arthropoda</taxon>
        <taxon>Chelicerata</taxon>
        <taxon>Arachnida</taxon>
        <taxon>Acari</taxon>
        <taxon>Parasitiformes</taxon>
        <taxon>Ixodida</taxon>
        <taxon>Ixodoidea</taxon>
        <taxon>Ixodidae</taxon>
        <taxon>Rhipicephalinae</taxon>
        <taxon>Dermacentor</taxon>
    </lineage>
</organism>